<feature type="region of interest" description="Disordered" evidence="8">
    <location>
        <begin position="1"/>
        <end position="72"/>
    </location>
</feature>
<gene>
    <name evidence="10" type="primary">korB</name>
    <name evidence="10" type="ORF">pKV29_21</name>
</gene>
<dbReference type="GO" id="GO:0003677">
    <property type="term" value="F:DNA binding"/>
    <property type="evidence" value="ECO:0007669"/>
    <property type="project" value="UniProtKB-KW"/>
</dbReference>
<feature type="compositionally biased region" description="Polar residues" evidence="8">
    <location>
        <begin position="324"/>
        <end position="336"/>
    </location>
</feature>
<dbReference type="InterPro" id="IPR010575">
    <property type="entry name" value="KorB_C"/>
</dbReference>
<evidence type="ECO:0000256" key="8">
    <source>
        <dbReference type="SAM" id="MobiDB-lite"/>
    </source>
</evidence>
<dbReference type="Gene3D" id="3.90.1530.30">
    <property type="match status" value="1"/>
</dbReference>
<feature type="compositionally biased region" description="Basic and acidic residues" evidence="8">
    <location>
        <begin position="279"/>
        <end position="309"/>
    </location>
</feature>
<keyword evidence="4" id="KW-0238">DNA-binding</keyword>
<dbReference type="GO" id="GO:0045892">
    <property type="term" value="P:negative regulation of DNA-templated transcription"/>
    <property type="evidence" value="ECO:0007669"/>
    <property type="project" value="InterPro"/>
</dbReference>
<evidence type="ECO:0000256" key="4">
    <source>
        <dbReference type="ARBA" id="ARBA00023125"/>
    </source>
</evidence>
<dbReference type="GO" id="GO:0005694">
    <property type="term" value="C:chromosome"/>
    <property type="evidence" value="ECO:0007669"/>
    <property type="project" value="TreeGrafter"/>
</dbReference>
<dbReference type="CDD" id="cd16398">
    <property type="entry name" value="KorB_N_like"/>
    <property type="match status" value="1"/>
</dbReference>
<dbReference type="Gene3D" id="1.10.10.730">
    <property type="entry name" value="KorB DNA-binding domain"/>
    <property type="match status" value="1"/>
</dbReference>
<feature type="region of interest" description="Disordered" evidence="8">
    <location>
        <begin position="246"/>
        <end position="379"/>
    </location>
</feature>
<sequence>MSAKTNAKKKEQDKPQSSGLGLDGLGDLAGLLNEQPAANAGGAGPQELPLDLIDEDPHQPRTADNPGFSPESIAEIGETIKARGVKSPISVRENPDAPGRYLINHGARRYRGSKWAHKTTIPAFIDNDYNEADQVIENLQRNELTAREIADFIGRELAKGKKKGEIAKEIGKSPAFVTQHVTLLDLPEPIAEAFNSGRGKDVTVINELVTAYKKNPDEVAAWLADDSQELTRGSVKLLREFLEDKRSHEDGDRDPNTVDALTGKTDAEAGDGEQGPQDDDAKGKKEPKEADPDKLKKAIIQVKHDDRPARLILNRRPRPRAGPGSNTRMTARSSRPTLAPCSLSRCWRADTPSAGHRRPPTPTHRPAIERGFFCPRFSR</sequence>
<dbReference type="PANTHER" id="PTHR33375">
    <property type="entry name" value="CHROMOSOME-PARTITIONING PROTEIN PARB-RELATED"/>
    <property type="match status" value="1"/>
</dbReference>
<dbReference type="Pfam" id="PF08535">
    <property type="entry name" value="KorB"/>
    <property type="match status" value="1"/>
</dbReference>
<dbReference type="AlphaFoldDB" id="I1Z0Z3"/>
<dbReference type="FunFam" id="1.10.10.730:FF:000001">
    <property type="entry name" value="Transcriptional repressor protein KorB"/>
    <property type="match status" value="1"/>
</dbReference>
<dbReference type="InterPro" id="IPR050336">
    <property type="entry name" value="Chromosome_partition/occlusion"/>
</dbReference>
<dbReference type="InterPro" id="IPR042075">
    <property type="entry name" value="KorB_DNA-db"/>
</dbReference>
<dbReference type="PANTHER" id="PTHR33375:SF1">
    <property type="entry name" value="CHROMOSOME-PARTITIONING PROTEIN PARB-RELATED"/>
    <property type="match status" value="1"/>
</dbReference>
<evidence type="ECO:0000256" key="3">
    <source>
        <dbReference type="ARBA" id="ARBA00023015"/>
    </source>
</evidence>
<dbReference type="InterPro" id="IPR037048">
    <property type="entry name" value="KorB_C_sf"/>
</dbReference>
<reference evidence="10" key="1">
    <citation type="journal article" date="2012" name="Microbiology">
        <title>IncP-1beta plasmids of Comamonas sp. and Delftia sp. strains isolated from a wastewater treatment plant mediate resistance to and decolorization of the triphenylmethane dye crystal violet.</title>
        <authorList>
            <person name="Stolze Y."/>
            <person name="Eikmeyer F."/>
            <person name="Wibberg D."/>
            <person name="Brandis G."/>
            <person name="Karsten C."/>
            <person name="Krahn I."/>
            <person name="Schneiker-Bekel S."/>
            <person name="Viehover P."/>
            <person name="Barsch A."/>
            <person name="Keck M."/>
            <person name="Top E.M."/>
            <person name="Niehaus K."/>
            <person name="Schluter A."/>
        </authorList>
    </citation>
    <scope>NUCLEOTIDE SEQUENCE</scope>
    <source>
        <strain evidence="10">KV29</strain>
        <plasmid evidence="10">pKV29</plasmid>
    </source>
</reference>
<dbReference type="Pfam" id="PF02195">
    <property type="entry name" value="ParB_N"/>
    <property type="match status" value="1"/>
</dbReference>
<dbReference type="SUPFAM" id="SSF110849">
    <property type="entry name" value="ParB/Sulfiredoxin"/>
    <property type="match status" value="1"/>
</dbReference>
<keyword evidence="5" id="KW-0804">Transcription</keyword>
<name>I1Z0Z3_9BURK</name>
<dbReference type="EMBL" id="JN648090">
    <property type="protein sequence ID" value="AFJ11771.1"/>
    <property type="molecule type" value="Genomic_DNA"/>
</dbReference>
<feature type="compositionally biased region" description="Low complexity" evidence="8">
    <location>
        <begin position="25"/>
        <end position="40"/>
    </location>
</feature>
<proteinExistence type="inferred from homology"/>
<dbReference type="SUPFAM" id="SSF50037">
    <property type="entry name" value="C-terminal domain of transcriptional repressors"/>
    <property type="match status" value="1"/>
</dbReference>
<comment type="function">
    <text evidence="6">In conjunction with KorA, inhibits the transcription of the kilA, trfA and korAB operons. Is also involved in the negative control of the kilB operon.</text>
</comment>
<geneLocation type="plasmid" evidence="10">
    <name>pKV29</name>
</geneLocation>
<dbReference type="Gene3D" id="2.30.30.150">
    <property type="entry name" value="KorB, C-terminal domain"/>
    <property type="match status" value="1"/>
</dbReference>
<feature type="compositionally biased region" description="Basic and acidic residues" evidence="8">
    <location>
        <begin position="246"/>
        <end position="256"/>
    </location>
</feature>
<dbReference type="Gene3D" id="6.10.250.140">
    <property type="match status" value="1"/>
</dbReference>
<evidence type="ECO:0000259" key="9">
    <source>
        <dbReference type="SMART" id="SM00470"/>
    </source>
</evidence>
<feature type="domain" description="ParB-like N-terminal" evidence="9">
    <location>
        <begin position="46"/>
        <end position="139"/>
    </location>
</feature>
<dbReference type="SUPFAM" id="SSF109709">
    <property type="entry name" value="KorB DNA-binding domain-like"/>
    <property type="match status" value="1"/>
</dbReference>
<comment type="similarity">
    <text evidence="1">Belongs to the ParB family.</text>
</comment>
<dbReference type="InterPro" id="IPR004437">
    <property type="entry name" value="ParB/RepB/Spo0J"/>
</dbReference>
<accession>I1Z0Z3</accession>
<evidence type="ECO:0000256" key="6">
    <source>
        <dbReference type="ARBA" id="ARBA00053650"/>
    </source>
</evidence>
<evidence type="ECO:0000256" key="5">
    <source>
        <dbReference type="ARBA" id="ARBA00023163"/>
    </source>
</evidence>
<organism evidence="10">
    <name type="scientific">Delftia sp. KV29</name>
    <dbReference type="NCBI Taxonomy" id="1170710"/>
    <lineage>
        <taxon>Bacteria</taxon>
        <taxon>Pseudomonadati</taxon>
        <taxon>Pseudomonadota</taxon>
        <taxon>Betaproteobacteria</taxon>
        <taxon>Burkholderiales</taxon>
        <taxon>Comamonadaceae</taxon>
        <taxon>Delftia</taxon>
    </lineage>
</organism>
<evidence type="ECO:0000256" key="1">
    <source>
        <dbReference type="ARBA" id="ARBA00006295"/>
    </source>
</evidence>
<dbReference type="InterPro" id="IPR013741">
    <property type="entry name" value="KorB_domain"/>
</dbReference>
<evidence type="ECO:0000256" key="2">
    <source>
        <dbReference type="ARBA" id="ARBA00022491"/>
    </source>
</evidence>
<protein>
    <recommendedName>
        <fullName evidence="7">Transcriptional repressor protein KorB</fullName>
    </recommendedName>
</protein>
<keyword evidence="10" id="KW-0614">Plasmid</keyword>
<dbReference type="SMART" id="SM00470">
    <property type="entry name" value="ParB"/>
    <property type="match status" value="1"/>
</dbReference>
<keyword evidence="2" id="KW-0678">Repressor</keyword>
<dbReference type="InterPro" id="IPR008988">
    <property type="entry name" value="Transcriptional_repressor_C"/>
</dbReference>
<dbReference type="GO" id="GO:0007059">
    <property type="term" value="P:chromosome segregation"/>
    <property type="evidence" value="ECO:0007669"/>
    <property type="project" value="TreeGrafter"/>
</dbReference>
<keyword evidence="3" id="KW-0805">Transcription regulation</keyword>
<evidence type="ECO:0000256" key="7">
    <source>
        <dbReference type="ARBA" id="ARBA00072113"/>
    </source>
</evidence>
<dbReference type="NCBIfam" id="TIGR00180">
    <property type="entry name" value="parB_part"/>
    <property type="match status" value="1"/>
</dbReference>
<evidence type="ECO:0000313" key="10">
    <source>
        <dbReference type="EMBL" id="AFJ11771.1"/>
    </source>
</evidence>
<dbReference type="Pfam" id="PF06613">
    <property type="entry name" value="KorB_C"/>
    <property type="match status" value="1"/>
</dbReference>
<dbReference type="InterPro" id="IPR036086">
    <property type="entry name" value="ParB/Sulfiredoxin_sf"/>
</dbReference>
<dbReference type="InterPro" id="IPR003115">
    <property type="entry name" value="ParB_N"/>
</dbReference>